<protein>
    <submittedName>
        <fullName evidence="1">Glycosyltransferase</fullName>
    </submittedName>
</protein>
<name>A0ABR9G587_9GAMM</name>
<dbReference type="RefSeq" id="WP_192554044.1">
    <property type="nucleotide sequence ID" value="NZ_JACZZA010000001.1"/>
</dbReference>
<evidence type="ECO:0000313" key="2">
    <source>
        <dbReference type="Proteomes" id="UP000651010"/>
    </source>
</evidence>
<dbReference type="Gene3D" id="3.40.50.2000">
    <property type="entry name" value="Glycogen Phosphorylase B"/>
    <property type="match status" value="1"/>
</dbReference>
<keyword evidence="2" id="KW-1185">Reference proteome</keyword>
<proteinExistence type="predicted"/>
<dbReference type="Proteomes" id="UP000651010">
    <property type="component" value="Unassembled WGS sequence"/>
</dbReference>
<gene>
    <name evidence="1" type="ORF">IGX34_02320</name>
</gene>
<dbReference type="PANTHER" id="PTHR46656:SF3">
    <property type="entry name" value="PUTATIVE-RELATED"/>
    <property type="match status" value="1"/>
</dbReference>
<reference evidence="1 2" key="1">
    <citation type="submission" date="2020-09" db="EMBL/GenBank/DDBJ databases">
        <title>Dyella sp. 7MK23 isolated from forest soil.</title>
        <authorList>
            <person name="Fu J."/>
        </authorList>
    </citation>
    <scope>NUCLEOTIDE SEQUENCE [LARGE SCALE GENOMIC DNA]</scope>
    <source>
        <strain evidence="1 2">7MK23</strain>
    </source>
</reference>
<dbReference type="EMBL" id="JACZZA010000001">
    <property type="protein sequence ID" value="MBE1159202.1"/>
    <property type="molecule type" value="Genomic_DNA"/>
</dbReference>
<accession>A0ABR9G587</accession>
<organism evidence="1 2">
    <name type="scientific">Dyella acidiphila</name>
    <dbReference type="NCBI Taxonomy" id="2775866"/>
    <lineage>
        <taxon>Bacteria</taxon>
        <taxon>Pseudomonadati</taxon>
        <taxon>Pseudomonadota</taxon>
        <taxon>Gammaproteobacteria</taxon>
        <taxon>Lysobacterales</taxon>
        <taxon>Rhodanobacteraceae</taxon>
        <taxon>Dyella</taxon>
    </lineage>
</organism>
<comment type="caution">
    <text evidence="1">The sequence shown here is derived from an EMBL/GenBank/DDBJ whole genome shotgun (WGS) entry which is preliminary data.</text>
</comment>
<sequence>MKLIIHTSTPEQDLAKSLGKPEYSYRFVVKEFRPLLEQLGTVIEVADPENDVDPIYAQCAARGEACVFLCFLPPCKTPISLECPTVPVFAWEFEVLPNEAFCGKPRNDWRRVLKRLGAALTHSSYTVARTRAEMGEDFLIESIPAPLWDRMQSVRRASQPPRVLRAKGLVIDSTRTDLHAYRKETLQAALPDTLPLPANTHSYDEQIDLEGIVYTAIFNPGDARKNWLKMICAFCEAFRDTRDATLLIKLTHHNPAAIIPNMLEAIYTMGPVRCRILFVHAYLDDDEYISLLLNSTYAVSVSTGEGQCLPLMEYMSAGIPAISCRHTSMGDYINEECAFVVDSSLEPGAWPHDQRQALRTMRQRVHHQSLVHAYRKSYHVAKHEADVYAAMSEAAVRSLKNYCSIAVVQPRLERFLELCAPEQSLPQPALSMSAASQL</sequence>
<evidence type="ECO:0000313" key="1">
    <source>
        <dbReference type="EMBL" id="MBE1159202.1"/>
    </source>
</evidence>
<dbReference type="PANTHER" id="PTHR46656">
    <property type="entry name" value="PUTATIVE-RELATED"/>
    <property type="match status" value="1"/>
</dbReference>
<dbReference type="SUPFAM" id="SSF53756">
    <property type="entry name" value="UDP-Glycosyltransferase/glycogen phosphorylase"/>
    <property type="match status" value="1"/>
</dbReference>
<dbReference type="CDD" id="cd01635">
    <property type="entry name" value="Glycosyltransferase_GTB-type"/>
    <property type="match status" value="1"/>
</dbReference>